<dbReference type="Proteomes" id="UP000655830">
    <property type="component" value="Unassembled WGS sequence"/>
</dbReference>
<dbReference type="InterPro" id="IPR055396">
    <property type="entry name" value="DUF7088"/>
</dbReference>
<organism evidence="3 4">
    <name type="scientific">Zhenhengia yiwuensis</name>
    <dbReference type="NCBI Taxonomy" id="2763666"/>
    <lineage>
        <taxon>Bacteria</taxon>
        <taxon>Bacillati</taxon>
        <taxon>Bacillota</taxon>
        <taxon>Clostridia</taxon>
        <taxon>Lachnospirales</taxon>
        <taxon>Lachnospiraceae</taxon>
        <taxon>Zhenhengia</taxon>
    </lineage>
</organism>
<sequence length="475" mass="52833">MKKKLTVQKKTGIMSTAITLIVVLCLIVVNVIASAFTEKYPVKIDLTSNKAFELSEDSIKYISDLDKDITITVMNTRDSFARGGEYYEQAITVVEQYAKYNDNITLEFIDLMANPTYASEHADLSISVNDILVACGENTQKLTAYDLFNIQQSWYGGSITSSNAEQAMTGAIMNVTSEEKTKVTFLTGHEENENINLEDLLEKNNFEVNSIMLQAEAIPEDTEILIAIAPLRDYTEEDIEKLDSFMMEASEKNKTMLYFASAEQPELPVLEGWLEKWGLSVPRVMVAETDQDRVISNNAYFGIADIDDFLVTEHMTNTDIPLTMPFARPVEMLFTSNMGYNTGSLLAYSESAGIIDEDVNSVEDIVQEGPISVAAKSTYNQDGVNAMLCVFGSDMILNEQFLNSSSLANMEYFLSFFNTVADRENVFSIAPKVLGGGSFTLTQGQVLLYTVMLVIVLPIAVLAVGITIWIKRRRS</sequence>
<dbReference type="Pfam" id="PF23357">
    <property type="entry name" value="DUF7088"/>
    <property type="match status" value="1"/>
</dbReference>
<dbReference type="RefSeq" id="WP_249332409.1">
    <property type="nucleotide sequence ID" value="NZ_JACRSY010000009.1"/>
</dbReference>
<dbReference type="EMBL" id="JACRSY010000009">
    <property type="protein sequence ID" value="MBC8579279.1"/>
    <property type="molecule type" value="Genomic_DNA"/>
</dbReference>
<protein>
    <submittedName>
        <fullName evidence="3">GldG family protein</fullName>
    </submittedName>
</protein>
<evidence type="ECO:0000313" key="3">
    <source>
        <dbReference type="EMBL" id="MBC8579279.1"/>
    </source>
</evidence>
<accession>A0A926IDV7</accession>
<feature type="domain" description="DUF7088" evidence="2">
    <location>
        <begin position="49"/>
        <end position="138"/>
    </location>
</feature>
<comment type="caution">
    <text evidence="3">The sequence shown here is derived from an EMBL/GenBank/DDBJ whole genome shotgun (WGS) entry which is preliminary data.</text>
</comment>
<keyword evidence="1" id="KW-0812">Transmembrane</keyword>
<evidence type="ECO:0000256" key="1">
    <source>
        <dbReference type="SAM" id="Phobius"/>
    </source>
</evidence>
<feature type="transmembrane region" description="Helical" evidence="1">
    <location>
        <begin position="446"/>
        <end position="470"/>
    </location>
</feature>
<keyword evidence="4" id="KW-1185">Reference proteome</keyword>
<keyword evidence="1" id="KW-0472">Membrane</keyword>
<reference evidence="3" key="1">
    <citation type="submission" date="2020-08" db="EMBL/GenBank/DDBJ databases">
        <title>Genome public.</title>
        <authorList>
            <person name="Liu C."/>
            <person name="Sun Q."/>
        </authorList>
    </citation>
    <scope>NUCLEOTIDE SEQUENCE</scope>
    <source>
        <strain evidence="3">NSJ-12</strain>
    </source>
</reference>
<proteinExistence type="predicted"/>
<dbReference type="AlphaFoldDB" id="A0A926IDV7"/>
<name>A0A926IDV7_9FIRM</name>
<gene>
    <name evidence="3" type="ORF">H8718_07040</name>
</gene>
<evidence type="ECO:0000259" key="2">
    <source>
        <dbReference type="Pfam" id="PF23357"/>
    </source>
</evidence>
<keyword evidence="1" id="KW-1133">Transmembrane helix</keyword>
<evidence type="ECO:0000313" key="4">
    <source>
        <dbReference type="Proteomes" id="UP000655830"/>
    </source>
</evidence>